<dbReference type="OrthoDB" id="1110401at2759"/>
<proteinExistence type="predicted"/>
<keyword evidence="1" id="KW-0677">Repeat</keyword>
<name>A0A8T1XNT5_ARASU</name>
<keyword evidence="5" id="KW-1185">Reference proteome</keyword>
<reference evidence="4 5" key="1">
    <citation type="submission" date="2020-12" db="EMBL/GenBank/DDBJ databases">
        <title>Concerted genomic and epigenomic changes stabilize Arabidopsis allopolyploids.</title>
        <authorList>
            <person name="Chen Z."/>
        </authorList>
    </citation>
    <scope>NUCLEOTIDE SEQUENCE [LARGE SCALE GENOMIC DNA]</scope>
    <source>
        <strain evidence="4">As9502</strain>
        <tissue evidence="4">Leaf</tissue>
    </source>
</reference>
<dbReference type="InterPro" id="IPR055414">
    <property type="entry name" value="LRR_R13L4/SHOC2-like"/>
</dbReference>
<evidence type="ECO:0000259" key="3">
    <source>
        <dbReference type="Pfam" id="PF23598"/>
    </source>
</evidence>
<dbReference type="AlphaFoldDB" id="A0A8T1XNT5"/>
<accession>A0A8T1XNT5</accession>
<feature type="domain" description="Disease resistance R13L4/SHOC-2-like LRR" evidence="3">
    <location>
        <begin position="378"/>
        <end position="630"/>
    </location>
</feature>
<evidence type="ECO:0000313" key="4">
    <source>
        <dbReference type="EMBL" id="KAG7536321.1"/>
    </source>
</evidence>
<dbReference type="Pfam" id="PF23598">
    <property type="entry name" value="LRR_14"/>
    <property type="match status" value="1"/>
</dbReference>
<evidence type="ECO:0000313" key="5">
    <source>
        <dbReference type="Proteomes" id="UP000694251"/>
    </source>
</evidence>
<gene>
    <name evidence="4" type="ORF">ISN44_As13g002790</name>
</gene>
<sequence>MNPNELESATIDSFIKTVNQLYSIIQLQDADEGVKEEHTQEHMMPTSKSIDGEIRVERSLEPPMMQPNSGLNRTKSAPSLNFPDSVNLIRKLQGALRRLKRNLKHMESLQSEVETELTIQLNSLNEVVEGVKPSDMSSTNNDLEDITKKLLELVSKVAVSPEKQKSKKVSPDYLDGDGSKNHKPVVCLPGIHANEEDLKRLAIFRYVQGELDKISDQQRMCLLSFAVFPENKEVNRTMLMYWWIGEGILSSQHILSDKGILKPEDVVKDILDDFTEKNLIEPVENKRKVEPSSYKMAPFVHASVVLISKEIGLFDMYDEKEKPTMKQSRLNKVCLVEGSSSQPEAKAKKMADVDLIETVFNVSERFPEFTRRWFTQAKKLRVLYLGRWERTKREIEMDSRRVMKDLGSLTSLRFLSFQGIATIKSLSRSALKLRELIILDLRDCYNLETLPDEIHKLKKLVYLDLTGCEALESIPKQLSWLDNLEVLKGFVLGDVDTSINCKLRDLVHLRKLQNLSVVVHQQDYGLHELLVDINDFEKLEKLKVRWGSKVSRFSQTKKKPVKVDIVRIVENPKSFLFLERAATYWQGRGRAGPEVPRNLKKLNLQRFPDSELPHYFQPDNLQNLEKLHLGSSRRLKSFGSLPITPTRCGVKVLRLTSLLNLKVEWTELSQLYFPQLEFLETYECPRVTFCPCDRDGIWRKSDEQYSTTTTL</sequence>
<keyword evidence="2" id="KW-0175">Coiled coil</keyword>
<dbReference type="Proteomes" id="UP000694251">
    <property type="component" value="Chromosome 13"/>
</dbReference>
<dbReference type="PANTHER" id="PTHR47186:SF54">
    <property type="entry name" value="DISEASE RESISTANCE RPP13-LIKE PROTEIN 4"/>
    <property type="match status" value="1"/>
</dbReference>
<dbReference type="PANTHER" id="PTHR47186">
    <property type="entry name" value="LEUCINE-RICH REPEAT-CONTAINING PROTEIN 57"/>
    <property type="match status" value="1"/>
</dbReference>
<dbReference type="EMBL" id="JAEFBJ010000013">
    <property type="protein sequence ID" value="KAG7536321.1"/>
    <property type="molecule type" value="Genomic_DNA"/>
</dbReference>
<evidence type="ECO:0000256" key="2">
    <source>
        <dbReference type="SAM" id="Coils"/>
    </source>
</evidence>
<comment type="caution">
    <text evidence="4">The sequence shown here is derived from an EMBL/GenBank/DDBJ whole genome shotgun (WGS) entry which is preliminary data.</text>
</comment>
<organism evidence="4 5">
    <name type="scientific">Arabidopsis suecica</name>
    <name type="common">Swedish thale-cress</name>
    <name type="synonym">Cardaminopsis suecica</name>
    <dbReference type="NCBI Taxonomy" id="45249"/>
    <lineage>
        <taxon>Eukaryota</taxon>
        <taxon>Viridiplantae</taxon>
        <taxon>Streptophyta</taxon>
        <taxon>Embryophyta</taxon>
        <taxon>Tracheophyta</taxon>
        <taxon>Spermatophyta</taxon>
        <taxon>Magnoliopsida</taxon>
        <taxon>eudicotyledons</taxon>
        <taxon>Gunneridae</taxon>
        <taxon>Pentapetalae</taxon>
        <taxon>rosids</taxon>
        <taxon>malvids</taxon>
        <taxon>Brassicales</taxon>
        <taxon>Brassicaceae</taxon>
        <taxon>Camelineae</taxon>
        <taxon>Arabidopsis</taxon>
    </lineage>
</organism>
<feature type="coiled-coil region" evidence="2">
    <location>
        <begin position="89"/>
        <end position="116"/>
    </location>
</feature>
<protein>
    <recommendedName>
        <fullName evidence="3">Disease resistance R13L4/SHOC-2-like LRR domain-containing protein</fullName>
    </recommendedName>
</protein>
<evidence type="ECO:0000256" key="1">
    <source>
        <dbReference type="ARBA" id="ARBA00022737"/>
    </source>
</evidence>